<dbReference type="AlphaFoldDB" id="A0A7T4WDA8"/>
<gene>
    <name evidence="2" type="ORF">H2515_14185</name>
</gene>
<organism evidence="2 3">
    <name type="scientific">Acidithiobacillus ferrivorans</name>
    <dbReference type="NCBI Taxonomy" id="160808"/>
    <lineage>
        <taxon>Bacteria</taxon>
        <taxon>Pseudomonadati</taxon>
        <taxon>Pseudomonadota</taxon>
        <taxon>Acidithiobacillia</taxon>
        <taxon>Acidithiobacillales</taxon>
        <taxon>Acidithiobacillaceae</taxon>
        <taxon>Acidithiobacillus</taxon>
    </lineage>
</organism>
<evidence type="ECO:0000313" key="3">
    <source>
        <dbReference type="Proteomes" id="UP000595420"/>
    </source>
</evidence>
<dbReference type="EMBL" id="CP059488">
    <property type="protein sequence ID" value="QQD72507.1"/>
    <property type="molecule type" value="Genomic_DNA"/>
</dbReference>
<feature type="compositionally biased region" description="Basic and acidic residues" evidence="1">
    <location>
        <begin position="43"/>
        <end position="60"/>
    </location>
</feature>
<name>A0A7T4WDA8_9PROT</name>
<proteinExistence type="predicted"/>
<sequence>MRHHARAVGDQPRWCATLPARHQGAVEQNFLTAAQLRLGGPRRWVDRRQSARRDRHGRSE</sequence>
<reference evidence="2 3" key="1">
    <citation type="submission" date="2020-07" db="EMBL/GenBank/DDBJ databases">
        <title>Complete genome sequence analysis of Acidithiobacillus ferrivorans XJFY6S-08 reveals extreme environmental adaptation to alpine acid mine drainage.</title>
        <authorList>
            <person name="Yan L."/>
            <person name="Ni Y."/>
        </authorList>
    </citation>
    <scope>NUCLEOTIDE SEQUENCE [LARGE SCALE GENOMIC DNA]</scope>
    <source>
        <strain evidence="2 3">XJFY6S-08</strain>
    </source>
</reference>
<evidence type="ECO:0000313" key="2">
    <source>
        <dbReference type="EMBL" id="QQD72507.1"/>
    </source>
</evidence>
<dbReference type="Proteomes" id="UP000595420">
    <property type="component" value="Chromosome"/>
</dbReference>
<dbReference type="RefSeq" id="WP_198660447.1">
    <property type="nucleotide sequence ID" value="NZ_CP059488.1"/>
</dbReference>
<protein>
    <submittedName>
        <fullName evidence="2">Uncharacterized protein</fullName>
    </submittedName>
</protein>
<accession>A0A7T4WDA8</accession>
<feature type="region of interest" description="Disordered" evidence="1">
    <location>
        <begin position="41"/>
        <end position="60"/>
    </location>
</feature>
<evidence type="ECO:0000256" key="1">
    <source>
        <dbReference type="SAM" id="MobiDB-lite"/>
    </source>
</evidence>